<feature type="transmembrane region" description="Helical" evidence="1">
    <location>
        <begin position="459"/>
        <end position="481"/>
    </location>
</feature>
<accession>A0A0M3DFQ5</accession>
<dbReference type="EMBL" id="LBBT01000310">
    <property type="protein sequence ID" value="KKY00232.1"/>
    <property type="molecule type" value="Genomic_DNA"/>
</dbReference>
<gene>
    <name evidence="3" type="ORF">VN21_15315</name>
</gene>
<dbReference type="OrthoDB" id="1633380at2"/>
<feature type="transmembrane region" description="Helical" evidence="1">
    <location>
        <begin position="154"/>
        <end position="178"/>
    </location>
</feature>
<keyword evidence="1" id="KW-0812">Transmembrane</keyword>
<evidence type="ECO:0000313" key="4">
    <source>
        <dbReference type="Proteomes" id="UP000034407"/>
    </source>
</evidence>
<reference evidence="3 4" key="1">
    <citation type="submission" date="2015-04" db="EMBL/GenBank/DDBJ databases">
        <title>Microcin producing Clostridium sp. JC272T.</title>
        <authorList>
            <person name="Jyothsna T."/>
            <person name="Sasikala C."/>
            <person name="Ramana C."/>
        </authorList>
    </citation>
    <scope>NUCLEOTIDE SEQUENCE [LARGE SCALE GENOMIC DNA]</scope>
    <source>
        <strain evidence="3 4">JC272</strain>
    </source>
</reference>
<evidence type="ECO:0000313" key="3">
    <source>
        <dbReference type="EMBL" id="KKY00232.1"/>
    </source>
</evidence>
<dbReference type="Pfam" id="PF07670">
    <property type="entry name" value="Gate"/>
    <property type="match status" value="1"/>
</dbReference>
<dbReference type="AlphaFoldDB" id="A0A0M3DFQ5"/>
<dbReference type="Proteomes" id="UP000034407">
    <property type="component" value="Unassembled WGS sequence"/>
</dbReference>
<dbReference type="InterPro" id="IPR011642">
    <property type="entry name" value="Gate_dom"/>
</dbReference>
<evidence type="ECO:0000256" key="1">
    <source>
        <dbReference type="SAM" id="Phobius"/>
    </source>
</evidence>
<protein>
    <submittedName>
        <fullName evidence="3">Transporter</fullName>
    </submittedName>
</protein>
<keyword evidence="1" id="KW-1133">Transmembrane helix</keyword>
<proteinExistence type="predicted"/>
<feature type="transmembrane region" description="Helical" evidence="1">
    <location>
        <begin position="349"/>
        <end position="368"/>
    </location>
</feature>
<sequence length="482" mass="53429">MSKDLHNASITPDNLNDSGFIDSIKLTKDERKIGIIKFLIFSAIAIMIFFIPIEQNGKHNILFGIIYNAIVNFLGVPGFWYVAILITGNAICSLYGKYIARPGNKLYEYYKSDSKIHPILYLMAAIFMVMYCLQITIPNMNLPQIIVGNDIGGVVIPDIVIGVAWIIPVGAFFVPFLLNYGSIDFFGVLLEPLMRPLFKVPGKSAVDATASFVGSTSMSIIITSRLFKNTTYTKKESTIIATSFSAVSVGYAFVVMKTASIEQYFLPVYFTSFLLAFIVAFFVVRIPPINKMESVYINGREQSLEDIKNEPKYGKGMIKKGIDRATKRAYYSESLFKSIKDSMVDGFKVLPKVISLLCAIGILSMIIAKHTPVFEWLGYLFLPILKICQVPDANAIAACMPVGITEMFIPTLIIADQANVISEAARAFVVMVSTVQVIFFAESIVVIKSTGIPVSLKQLIILFIERTIIAIPFAAVFVKILF</sequence>
<feature type="transmembrane region" description="Helical" evidence="1">
    <location>
        <begin position="264"/>
        <end position="284"/>
    </location>
</feature>
<name>A0A0M3DFQ5_9FIRM</name>
<feature type="transmembrane region" description="Helical" evidence="1">
    <location>
        <begin position="65"/>
        <end position="96"/>
    </location>
</feature>
<feature type="transmembrane region" description="Helical" evidence="1">
    <location>
        <begin position="239"/>
        <end position="258"/>
    </location>
</feature>
<evidence type="ECO:0000259" key="2">
    <source>
        <dbReference type="Pfam" id="PF07670"/>
    </source>
</evidence>
<comment type="caution">
    <text evidence="3">The sequence shown here is derived from an EMBL/GenBank/DDBJ whole genome shotgun (WGS) entry which is preliminary data.</text>
</comment>
<keyword evidence="1" id="KW-0472">Membrane</keyword>
<feature type="transmembrane region" description="Helical" evidence="1">
    <location>
        <begin position="116"/>
        <end position="133"/>
    </location>
</feature>
<dbReference type="PATRIC" id="fig|1629550.3.peg.2530"/>
<feature type="transmembrane region" description="Helical" evidence="1">
    <location>
        <begin position="395"/>
        <end position="415"/>
    </location>
</feature>
<dbReference type="RefSeq" id="WP_046824013.1">
    <property type="nucleotide sequence ID" value="NZ_LBBT01000310.1"/>
</dbReference>
<feature type="transmembrane region" description="Helical" evidence="1">
    <location>
        <begin position="33"/>
        <end position="53"/>
    </location>
</feature>
<keyword evidence="4" id="KW-1185">Reference proteome</keyword>
<feature type="transmembrane region" description="Helical" evidence="1">
    <location>
        <begin position="427"/>
        <end position="447"/>
    </location>
</feature>
<feature type="domain" description="Nucleoside transporter/FeoB GTPase Gate" evidence="2">
    <location>
        <begin position="161"/>
        <end position="258"/>
    </location>
</feature>
<organism evidence="3 4">
    <name type="scientific">Paraclostridium benzoelyticum</name>
    <dbReference type="NCBI Taxonomy" id="1629550"/>
    <lineage>
        <taxon>Bacteria</taxon>
        <taxon>Bacillati</taxon>
        <taxon>Bacillota</taxon>
        <taxon>Clostridia</taxon>
        <taxon>Peptostreptococcales</taxon>
        <taxon>Peptostreptococcaceae</taxon>
        <taxon>Paraclostridium</taxon>
    </lineage>
</organism>